<reference evidence="1" key="1">
    <citation type="submission" date="2020-09" db="EMBL/GenBank/DDBJ databases">
        <title>Genome seq and assembly of Limnohabitants sp.</title>
        <authorList>
            <person name="Chhetri G."/>
        </authorList>
    </citation>
    <scope>NUCLEOTIDE SEQUENCE</scope>
    <source>
        <strain evidence="1">JUR4</strain>
    </source>
</reference>
<gene>
    <name evidence="1" type="ORF">IC609_11210</name>
</gene>
<evidence type="ECO:0000313" key="1">
    <source>
        <dbReference type="EMBL" id="MBD8051118.1"/>
    </source>
</evidence>
<evidence type="ECO:0000313" key="2">
    <source>
        <dbReference type="Proteomes" id="UP000647424"/>
    </source>
</evidence>
<dbReference type="EMBL" id="JACYFT010000002">
    <property type="protein sequence ID" value="MBD8051118.1"/>
    <property type="molecule type" value="Genomic_DNA"/>
</dbReference>
<sequence length="86" mass="9518">MSKRTQEIQSHIRDYLRGYGGQNLTALEQLANFAHWPEMAQREIDQRAAHIVGVFSDSELHAIATGTVDMQALACEVMTELGGKSS</sequence>
<dbReference type="RefSeq" id="WP_191819576.1">
    <property type="nucleotide sequence ID" value="NZ_JACYFT010000002.1"/>
</dbReference>
<dbReference type="AlphaFoldDB" id="A0A927FJB6"/>
<comment type="caution">
    <text evidence="1">The sequence shown here is derived from an EMBL/GenBank/DDBJ whole genome shotgun (WGS) entry which is preliminary data.</text>
</comment>
<accession>A0A927FJB6</accession>
<keyword evidence="2" id="KW-1185">Reference proteome</keyword>
<name>A0A927FJB6_9BURK</name>
<organism evidence="1 2">
    <name type="scientific">Limnohabitans radicicola</name>
    <dbReference type="NCBI Taxonomy" id="2771427"/>
    <lineage>
        <taxon>Bacteria</taxon>
        <taxon>Pseudomonadati</taxon>
        <taxon>Pseudomonadota</taxon>
        <taxon>Betaproteobacteria</taxon>
        <taxon>Burkholderiales</taxon>
        <taxon>Comamonadaceae</taxon>
        <taxon>Limnohabitans</taxon>
    </lineage>
</organism>
<proteinExistence type="predicted"/>
<protein>
    <submittedName>
        <fullName evidence="1">Uncharacterized protein</fullName>
    </submittedName>
</protein>
<dbReference type="Proteomes" id="UP000647424">
    <property type="component" value="Unassembled WGS sequence"/>
</dbReference>